<keyword evidence="4" id="KW-0328">Glycosyltransferase</keyword>
<comment type="catalytic activity">
    <reaction evidence="7">
        <text>a lipid X + a UDP-2-N,3-O-bis[(3R)-3-hydroxyacyl]-alpha-D-glucosamine = a lipid A disaccharide + UDP + H(+)</text>
        <dbReference type="Rhea" id="RHEA:67828"/>
        <dbReference type="ChEBI" id="CHEBI:15378"/>
        <dbReference type="ChEBI" id="CHEBI:58223"/>
        <dbReference type="ChEBI" id="CHEBI:137748"/>
        <dbReference type="ChEBI" id="CHEBI:176338"/>
        <dbReference type="ChEBI" id="CHEBI:176343"/>
        <dbReference type="EC" id="2.4.1.182"/>
    </reaction>
</comment>
<dbReference type="GO" id="GO:0016020">
    <property type="term" value="C:membrane"/>
    <property type="evidence" value="ECO:0007669"/>
    <property type="project" value="GOC"/>
</dbReference>
<dbReference type="GO" id="GO:0005543">
    <property type="term" value="F:phospholipid binding"/>
    <property type="evidence" value="ECO:0007669"/>
    <property type="project" value="TreeGrafter"/>
</dbReference>
<proteinExistence type="predicted"/>
<protein>
    <recommendedName>
        <fullName evidence="1">lipid-A-disaccharide synthase</fullName>
        <ecNumber evidence="1">2.4.1.182</ecNumber>
    </recommendedName>
</protein>
<evidence type="ECO:0000256" key="3">
    <source>
        <dbReference type="ARBA" id="ARBA00022556"/>
    </source>
</evidence>
<keyword evidence="6" id="KW-0443">Lipid metabolism</keyword>
<dbReference type="PANTHER" id="PTHR30372:SF4">
    <property type="entry name" value="LIPID-A-DISACCHARIDE SYNTHASE, MITOCHONDRIAL-RELATED"/>
    <property type="match status" value="1"/>
</dbReference>
<dbReference type="NCBIfam" id="TIGR00215">
    <property type="entry name" value="lpxB"/>
    <property type="match status" value="1"/>
</dbReference>
<dbReference type="GO" id="GO:0009245">
    <property type="term" value="P:lipid A biosynthetic process"/>
    <property type="evidence" value="ECO:0007669"/>
    <property type="project" value="UniProtKB-KW"/>
</dbReference>
<evidence type="ECO:0000256" key="2">
    <source>
        <dbReference type="ARBA" id="ARBA00022516"/>
    </source>
</evidence>
<gene>
    <name evidence="8" type="ORF">METZ01_LOCUS71514</name>
</gene>
<keyword evidence="5" id="KW-0808">Transferase</keyword>
<keyword evidence="3" id="KW-0441">Lipid A biosynthesis</keyword>
<reference evidence="8" key="1">
    <citation type="submission" date="2018-05" db="EMBL/GenBank/DDBJ databases">
        <authorList>
            <person name="Lanie J.A."/>
            <person name="Ng W.-L."/>
            <person name="Kazmierczak K.M."/>
            <person name="Andrzejewski T.M."/>
            <person name="Davidsen T.M."/>
            <person name="Wayne K.J."/>
            <person name="Tettelin H."/>
            <person name="Glass J.I."/>
            <person name="Rusch D."/>
            <person name="Podicherti R."/>
            <person name="Tsui H.-C.T."/>
            <person name="Winkler M.E."/>
        </authorList>
    </citation>
    <scope>NUCLEOTIDE SEQUENCE</scope>
</reference>
<dbReference type="EMBL" id="UINC01005042">
    <property type="protein sequence ID" value="SVA18660.1"/>
    <property type="molecule type" value="Genomic_DNA"/>
</dbReference>
<dbReference type="GO" id="GO:0008915">
    <property type="term" value="F:lipid-A-disaccharide synthase activity"/>
    <property type="evidence" value="ECO:0007669"/>
    <property type="project" value="UniProtKB-EC"/>
</dbReference>
<dbReference type="Pfam" id="PF02684">
    <property type="entry name" value="LpxB"/>
    <property type="match status" value="1"/>
</dbReference>
<evidence type="ECO:0000256" key="1">
    <source>
        <dbReference type="ARBA" id="ARBA00012687"/>
    </source>
</evidence>
<dbReference type="InterPro" id="IPR003835">
    <property type="entry name" value="Glyco_trans_19"/>
</dbReference>
<evidence type="ECO:0000313" key="8">
    <source>
        <dbReference type="EMBL" id="SVA18660.1"/>
    </source>
</evidence>
<evidence type="ECO:0000256" key="4">
    <source>
        <dbReference type="ARBA" id="ARBA00022676"/>
    </source>
</evidence>
<dbReference type="AlphaFoldDB" id="A0A381TRL1"/>
<keyword evidence="2" id="KW-0444">Lipid biosynthesis</keyword>
<organism evidence="8">
    <name type="scientific">marine metagenome</name>
    <dbReference type="NCBI Taxonomy" id="408172"/>
    <lineage>
        <taxon>unclassified sequences</taxon>
        <taxon>metagenomes</taxon>
        <taxon>ecological metagenomes</taxon>
    </lineage>
</organism>
<dbReference type="SUPFAM" id="SSF53756">
    <property type="entry name" value="UDP-Glycosyltransferase/glycogen phosphorylase"/>
    <property type="match status" value="1"/>
</dbReference>
<evidence type="ECO:0000256" key="6">
    <source>
        <dbReference type="ARBA" id="ARBA00023098"/>
    </source>
</evidence>
<name>A0A381TRL1_9ZZZZ</name>
<evidence type="ECO:0000256" key="7">
    <source>
        <dbReference type="ARBA" id="ARBA00048975"/>
    </source>
</evidence>
<dbReference type="PANTHER" id="PTHR30372">
    <property type="entry name" value="LIPID-A-DISACCHARIDE SYNTHASE"/>
    <property type="match status" value="1"/>
</dbReference>
<evidence type="ECO:0000256" key="5">
    <source>
        <dbReference type="ARBA" id="ARBA00022679"/>
    </source>
</evidence>
<sequence length="379" mass="43339">MTQTPEKTKQKNLTFFIIAGEESGDIHGSRLILAIKKKYSDCKFIGHGGNKMVEQGLKILEHINNLSMVGFSEVIKHLPYMKRVMGQTIKIIKEINPSRIILIDYPGFNLRLIKRISSLNIPITYFILPQVWAWKESRIKVLRDFVDQSLSIFPFEQGWFKHRGVNVRFVGHPFAELDPPKISRDNFFRKHKFLPDKPLLVLLPGSRQQEIDQHWKIFLITVQLLRLSTPELQVVVGKAPSATLSPLPDNIYVEENTITALHYGNVALIASGTATLEAAVMNIPMVVCYRMSFFSWFLIKKLSKVSFASIVNLIGKKEIVPEFLQNEMTSENLYKALRLLLNDSEKRNSMYTGFSEVRKVLGKPGAYIRSAEAILKEHL</sequence>
<accession>A0A381TRL1</accession>
<dbReference type="EC" id="2.4.1.182" evidence="1"/>